<evidence type="ECO:0000313" key="2">
    <source>
        <dbReference type="EMBL" id="KIM35434.1"/>
    </source>
</evidence>
<sequence>MQGGRRTDMVIMLDVENQWLRRRWTRERAHPFPKVPQPPTPSLSTSTNTLCHPGMVYPPRRPIRGELTNHHQRRQDSHRHNDPSGKDVGSVSKVDNPTMSLPL</sequence>
<dbReference type="EMBL" id="KN831820">
    <property type="protein sequence ID" value="KIM35434.1"/>
    <property type="molecule type" value="Genomic_DNA"/>
</dbReference>
<reference evidence="3" key="2">
    <citation type="submission" date="2015-01" db="EMBL/GenBank/DDBJ databases">
        <title>Evolutionary Origins and Diversification of the Mycorrhizal Mutualists.</title>
        <authorList>
            <consortium name="DOE Joint Genome Institute"/>
            <consortium name="Mycorrhizal Genomics Consortium"/>
            <person name="Kohler A."/>
            <person name="Kuo A."/>
            <person name="Nagy L.G."/>
            <person name="Floudas D."/>
            <person name="Copeland A."/>
            <person name="Barry K.W."/>
            <person name="Cichocki N."/>
            <person name="Veneault-Fourrey C."/>
            <person name="LaButti K."/>
            <person name="Lindquist E.A."/>
            <person name="Lipzen A."/>
            <person name="Lundell T."/>
            <person name="Morin E."/>
            <person name="Murat C."/>
            <person name="Riley R."/>
            <person name="Ohm R."/>
            <person name="Sun H."/>
            <person name="Tunlid A."/>
            <person name="Henrissat B."/>
            <person name="Grigoriev I.V."/>
            <person name="Hibbett D.S."/>
            <person name="Martin F."/>
        </authorList>
    </citation>
    <scope>NUCLEOTIDE SEQUENCE [LARGE SCALE GENOMIC DNA]</scope>
    <source>
        <strain evidence="3">h7</strain>
    </source>
</reference>
<gene>
    <name evidence="2" type="ORF">M413DRAFT_449729</name>
</gene>
<evidence type="ECO:0000256" key="1">
    <source>
        <dbReference type="SAM" id="MobiDB-lite"/>
    </source>
</evidence>
<dbReference type="HOGENOM" id="CLU_2264091_0_0_1"/>
<dbReference type="AlphaFoldDB" id="A0A0C3BTL5"/>
<keyword evidence="3" id="KW-1185">Reference proteome</keyword>
<dbReference type="Proteomes" id="UP000053424">
    <property type="component" value="Unassembled WGS sequence"/>
</dbReference>
<organism evidence="2 3">
    <name type="scientific">Hebeloma cylindrosporum</name>
    <dbReference type="NCBI Taxonomy" id="76867"/>
    <lineage>
        <taxon>Eukaryota</taxon>
        <taxon>Fungi</taxon>
        <taxon>Dikarya</taxon>
        <taxon>Basidiomycota</taxon>
        <taxon>Agaricomycotina</taxon>
        <taxon>Agaricomycetes</taxon>
        <taxon>Agaricomycetidae</taxon>
        <taxon>Agaricales</taxon>
        <taxon>Agaricineae</taxon>
        <taxon>Hymenogastraceae</taxon>
        <taxon>Hebeloma</taxon>
    </lineage>
</organism>
<protein>
    <submittedName>
        <fullName evidence="2">Uncharacterized protein</fullName>
    </submittedName>
</protein>
<accession>A0A0C3BTL5</accession>
<feature type="compositionally biased region" description="Polar residues" evidence="1">
    <location>
        <begin position="93"/>
        <end position="103"/>
    </location>
</feature>
<feature type="compositionally biased region" description="Basic and acidic residues" evidence="1">
    <location>
        <begin position="63"/>
        <end position="85"/>
    </location>
</feature>
<feature type="region of interest" description="Disordered" evidence="1">
    <location>
        <begin position="28"/>
        <end position="103"/>
    </location>
</feature>
<reference evidence="2 3" key="1">
    <citation type="submission" date="2014-04" db="EMBL/GenBank/DDBJ databases">
        <authorList>
            <consortium name="DOE Joint Genome Institute"/>
            <person name="Kuo A."/>
            <person name="Gay G."/>
            <person name="Dore J."/>
            <person name="Kohler A."/>
            <person name="Nagy L.G."/>
            <person name="Floudas D."/>
            <person name="Copeland A."/>
            <person name="Barry K.W."/>
            <person name="Cichocki N."/>
            <person name="Veneault-Fourrey C."/>
            <person name="LaButti K."/>
            <person name="Lindquist E.A."/>
            <person name="Lipzen A."/>
            <person name="Lundell T."/>
            <person name="Morin E."/>
            <person name="Murat C."/>
            <person name="Sun H."/>
            <person name="Tunlid A."/>
            <person name="Henrissat B."/>
            <person name="Grigoriev I.V."/>
            <person name="Hibbett D.S."/>
            <person name="Martin F."/>
            <person name="Nordberg H.P."/>
            <person name="Cantor M.N."/>
            <person name="Hua S.X."/>
        </authorList>
    </citation>
    <scope>NUCLEOTIDE SEQUENCE [LARGE SCALE GENOMIC DNA]</scope>
    <source>
        <strain evidence="3">h7</strain>
    </source>
</reference>
<name>A0A0C3BTL5_HEBCY</name>
<evidence type="ECO:0000313" key="3">
    <source>
        <dbReference type="Proteomes" id="UP000053424"/>
    </source>
</evidence>
<proteinExistence type="predicted"/>